<dbReference type="AlphaFoldDB" id="A0A4R4W4Y6"/>
<gene>
    <name evidence="2" type="ORF">E1292_03880</name>
</gene>
<keyword evidence="1" id="KW-0812">Transmembrane</keyword>
<comment type="caution">
    <text evidence="2">The sequence shown here is derived from an EMBL/GenBank/DDBJ whole genome shotgun (WGS) entry which is preliminary data.</text>
</comment>
<feature type="transmembrane region" description="Helical" evidence="1">
    <location>
        <begin position="138"/>
        <end position="162"/>
    </location>
</feature>
<dbReference type="Proteomes" id="UP000295258">
    <property type="component" value="Unassembled WGS sequence"/>
</dbReference>
<proteinExistence type="predicted"/>
<feature type="transmembrane region" description="Helical" evidence="1">
    <location>
        <begin position="191"/>
        <end position="215"/>
    </location>
</feature>
<evidence type="ECO:0000256" key="1">
    <source>
        <dbReference type="SAM" id="Phobius"/>
    </source>
</evidence>
<evidence type="ECO:0000313" key="2">
    <source>
        <dbReference type="EMBL" id="TDD11957.1"/>
    </source>
</evidence>
<keyword evidence="1" id="KW-0472">Membrane</keyword>
<protein>
    <submittedName>
        <fullName evidence="2">Uncharacterized protein</fullName>
    </submittedName>
</protein>
<keyword evidence="1" id="KW-1133">Transmembrane helix</keyword>
<accession>A0A4R4W4Y6</accession>
<evidence type="ECO:0000313" key="3">
    <source>
        <dbReference type="Proteomes" id="UP000295258"/>
    </source>
</evidence>
<dbReference type="EMBL" id="SMKO01000005">
    <property type="protein sequence ID" value="TDD11957.1"/>
    <property type="molecule type" value="Genomic_DNA"/>
</dbReference>
<feature type="transmembrane region" description="Helical" evidence="1">
    <location>
        <begin position="30"/>
        <end position="52"/>
    </location>
</feature>
<dbReference type="RefSeq" id="WP_132592014.1">
    <property type="nucleotide sequence ID" value="NZ_SMKO01000005.1"/>
</dbReference>
<keyword evidence="3" id="KW-1185">Reference proteome</keyword>
<name>A0A4R4W4Y6_9ACTN</name>
<reference evidence="2 3" key="1">
    <citation type="submission" date="2019-03" db="EMBL/GenBank/DDBJ databases">
        <title>Draft genome sequences of novel Actinobacteria.</title>
        <authorList>
            <person name="Sahin N."/>
            <person name="Ay H."/>
            <person name="Saygin H."/>
        </authorList>
    </citation>
    <scope>NUCLEOTIDE SEQUENCE [LARGE SCALE GENOMIC DNA]</scope>
    <source>
        <strain evidence="2 3">KC310</strain>
    </source>
</reference>
<sequence length="522" mass="54471">MFLLVPLAVIALITRPLVAGDLITMINGEILFTVLLLGGAWIGGVAGSGFLLDWAWSLEHQPVLPGIAMTLCTIAARSLLALPVAILQRCGALDARDRMDGERFSRGKKVLFFGTTWLILPASAPFAVRGVLSEPVVAVPVVVLAALIASPVLVTVLTVIALRAVGKDAAAADETPAGPNHTGSVRPAHPLVLVSALLLPAALCAGLLTANPLGWPQLTQMRAKLPDIHGDLAFSLLGAAVRPDGGILTWHHFVDTGPGSESEGFAWARTCTGRACGRPAGNRAKVPGQAPRLQVAGTLSDGRIVAVAGHRRIRDAGRKPGVTEVTVWVCGTDACRTGGVAVTTPELEMFVEADAAVRPDGGMVVADTRPERGATSATGRARLSLTFCRAPDCGDPRTVTVARRFPEDAIPRDVLLTPDGRAVVTGTLPKKRGLTVIACDTAACRDPHLAVLDADLSLPPERVSIYPTADIAIRPDGRPLVAVDGLHPDVITVLMPGEAGVARSRPPCGSVPGRAQVTRPLR</sequence>
<dbReference type="InterPro" id="IPR011045">
    <property type="entry name" value="N2O_reductase_N"/>
</dbReference>
<organism evidence="2 3">
    <name type="scientific">Nonomuraea deserti</name>
    <dbReference type="NCBI Taxonomy" id="1848322"/>
    <lineage>
        <taxon>Bacteria</taxon>
        <taxon>Bacillati</taxon>
        <taxon>Actinomycetota</taxon>
        <taxon>Actinomycetes</taxon>
        <taxon>Streptosporangiales</taxon>
        <taxon>Streptosporangiaceae</taxon>
        <taxon>Nonomuraea</taxon>
    </lineage>
</organism>
<dbReference type="SUPFAM" id="SSF50974">
    <property type="entry name" value="Nitrous oxide reductase, N-terminal domain"/>
    <property type="match status" value="1"/>
</dbReference>
<feature type="transmembrane region" description="Helical" evidence="1">
    <location>
        <begin position="110"/>
        <end position="132"/>
    </location>
</feature>